<sequence length="110" mass="12819">MGGLAQKVKNLFVKQEELLPIQDDNNCHSQIQNQQYEFDKNSSGNFNQMESQNQNLNDGNLQSIQNMLKVLDKHRSCPVRMLTMMQGRQYDTQLYQNEQNKIGEIITKLN</sequence>
<reference evidence="1" key="1">
    <citation type="submission" date="2021-01" db="EMBL/GenBank/DDBJ databases">
        <authorList>
            <consortium name="Genoscope - CEA"/>
            <person name="William W."/>
        </authorList>
    </citation>
    <scope>NUCLEOTIDE SEQUENCE</scope>
</reference>
<evidence type="ECO:0000313" key="2">
    <source>
        <dbReference type="Proteomes" id="UP000689195"/>
    </source>
</evidence>
<keyword evidence="2" id="KW-1185">Reference proteome</keyword>
<gene>
    <name evidence="1" type="ORF">PPENT_87.1.T0740055</name>
</gene>
<dbReference type="OrthoDB" id="10441439at2759"/>
<proteinExistence type="predicted"/>
<accession>A0A8S1W2F6</accession>
<name>A0A8S1W2F6_9CILI</name>
<dbReference type="EMBL" id="CAJJDO010000074">
    <property type="protein sequence ID" value="CAD8180336.1"/>
    <property type="molecule type" value="Genomic_DNA"/>
</dbReference>
<evidence type="ECO:0000313" key="1">
    <source>
        <dbReference type="EMBL" id="CAD8180336.1"/>
    </source>
</evidence>
<organism evidence="1 2">
    <name type="scientific">Paramecium pentaurelia</name>
    <dbReference type="NCBI Taxonomy" id="43138"/>
    <lineage>
        <taxon>Eukaryota</taxon>
        <taxon>Sar</taxon>
        <taxon>Alveolata</taxon>
        <taxon>Ciliophora</taxon>
        <taxon>Intramacronucleata</taxon>
        <taxon>Oligohymenophorea</taxon>
        <taxon>Peniculida</taxon>
        <taxon>Parameciidae</taxon>
        <taxon>Paramecium</taxon>
    </lineage>
</organism>
<protein>
    <submittedName>
        <fullName evidence="1">Uncharacterized protein</fullName>
    </submittedName>
</protein>
<dbReference type="Proteomes" id="UP000689195">
    <property type="component" value="Unassembled WGS sequence"/>
</dbReference>
<comment type="caution">
    <text evidence="1">The sequence shown here is derived from an EMBL/GenBank/DDBJ whole genome shotgun (WGS) entry which is preliminary data.</text>
</comment>
<dbReference type="AlphaFoldDB" id="A0A8S1W2F6"/>